<organism evidence="2">
    <name type="scientific">Oryza sativa subsp. japonica</name>
    <name type="common">Rice</name>
    <dbReference type="NCBI Taxonomy" id="39947"/>
    <lineage>
        <taxon>Eukaryota</taxon>
        <taxon>Viridiplantae</taxon>
        <taxon>Streptophyta</taxon>
        <taxon>Embryophyta</taxon>
        <taxon>Tracheophyta</taxon>
        <taxon>Spermatophyta</taxon>
        <taxon>Magnoliopsida</taxon>
        <taxon>Liliopsida</taxon>
        <taxon>Poales</taxon>
        <taxon>Poaceae</taxon>
        <taxon>BOP clade</taxon>
        <taxon>Oryzoideae</taxon>
        <taxon>Oryzeae</taxon>
        <taxon>Oryzinae</taxon>
        <taxon>Oryza</taxon>
        <taxon>Oryza sativa</taxon>
    </lineage>
</organism>
<dbReference type="Proteomes" id="UP000817658">
    <property type="component" value="Chromosome 1"/>
</dbReference>
<evidence type="ECO:0000313" key="2">
    <source>
        <dbReference type="EMBL" id="BAD87960.1"/>
    </source>
</evidence>
<sequence length="85" mass="9603">MFVPLAASHTVDISPRVTHQCGDIPSRMKPSHPSFSTARPLQPPKPPPLLVADLGCRHRLLSRRLGLGWDMWCGDETDWVWFDLT</sequence>
<reference evidence="2" key="1">
    <citation type="journal article" date="2002" name="Nature">
        <title>The genome sequence and structure of rice chromosome 1.</title>
        <authorList>
            <person name="Sasaki T."/>
            <person name="Matsumoto T."/>
            <person name="Yamamoto K."/>
            <person name="Sakata K."/>
            <person name="Baba T."/>
            <person name="Katayose Y."/>
            <person name="Wu J."/>
            <person name="Niimura Y."/>
            <person name="Cheng Z."/>
            <person name="Nagamura Y."/>
            <person name="Antonio B.A."/>
            <person name="Kanamori H."/>
            <person name="Hosokawa S."/>
            <person name="Masukawa M."/>
            <person name="Arikawa K."/>
            <person name="Chiden Y."/>
            <person name="Hayashi M."/>
            <person name="Okamoto M."/>
            <person name="Ando T."/>
            <person name="Aoki H."/>
            <person name="Arita K."/>
            <person name="Hamada M."/>
            <person name="Harada C."/>
            <person name="Hijishita S."/>
            <person name="Honda M."/>
            <person name="Ichikawa Y."/>
            <person name="Idonuma A."/>
            <person name="Iijima M."/>
            <person name="Ikeda M."/>
            <person name="Ikeno M."/>
            <person name="Itoh S."/>
            <person name="Itoh T."/>
            <person name="Itoh Y."/>
            <person name="Itoh Y."/>
            <person name="Iwabuchi A."/>
            <person name="Kamiya K."/>
            <person name="Karasawa W."/>
            <person name="Katagiri S."/>
            <person name="Kikuta A."/>
            <person name="Kobayashi N."/>
            <person name="Kono I."/>
            <person name="Machita K."/>
            <person name="Maehara T."/>
            <person name="Mizuno H."/>
            <person name="Mizubayashi T."/>
            <person name="Mukai Y."/>
            <person name="Nagasaki H."/>
            <person name="Nakashima M."/>
            <person name="Nakama Y."/>
            <person name="Nakamichi Y."/>
            <person name="Nakamura M."/>
            <person name="Namiki N."/>
            <person name="Negishi M."/>
            <person name="Ohta I."/>
            <person name="Ono N."/>
            <person name="Saji S."/>
            <person name="Sakai K."/>
            <person name="Shibata M."/>
            <person name="Shimokawa T."/>
            <person name="Shomura A."/>
            <person name="Song J."/>
            <person name="Takazaki Y."/>
            <person name="Terasawa K."/>
            <person name="Tsuji K."/>
            <person name="Waki K."/>
            <person name="Yamagata H."/>
            <person name="Yamane H."/>
            <person name="Yoshiki S."/>
            <person name="Yoshihara R."/>
            <person name="Yukawa K."/>
            <person name="Zhong H."/>
            <person name="Iwama H."/>
            <person name="Endo T."/>
            <person name="Ito H."/>
            <person name="Hahn J.H."/>
            <person name="Kim H.I."/>
            <person name="Eun M.Y."/>
            <person name="Yano M."/>
            <person name="Jiang J."/>
            <person name="Gojobori T."/>
        </authorList>
    </citation>
    <scope>NUCLEOTIDE SEQUENCE [LARGE SCALE GENOMIC DNA]</scope>
</reference>
<evidence type="ECO:0000256" key="1">
    <source>
        <dbReference type="SAM" id="MobiDB-lite"/>
    </source>
</evidence>
<accession>Q5JKP7</accession>
<proteinExistence type="predicted"/>
<name>Q5JKP7_ORYSJ</name>
<dbReference type="AlphaFoldDB" id="Q5JKP7"/>
<gene>
    <name evidence="2" type="primary">B1064G04.43</name>
</gene>
<dbReference type="EMBL" id="AP003924">
    <property type="protein sequence ID" value="BAD87960.1"/>
    <property type="molecule type" value="Genomic_DNA"/>
</dbReference>
<feature type="region of interest" description="Disordered" evidence="1">
    <location>
        <begin position="22"/>
        <end position="45"/>
    </location>
</feature>
<protein>
    <submittedName>
        <fullName evidence="2">Uncharacterized protein</fullName>
    </submittedName>
</protein>